<evidence type="ECO:0000259" key="7">
    <source>
        <dbReference type="Pfam" id="PF04389"/>
    </source>
</evidence>
<dbReference type="SUPFAM" id="SSF53187">
    <property type="entry name" value="Zn-dependent exopeptidases"/>
    <property type="match status" value="1"/>
</dbReference>
<evidence type="ECO:0000256" key="6">
    <source>
        <dbReference type="SAM" id="Phobius"/>
    </source>
</evidence>
<proteinExistence type="inferred from homology"/>
<evidence type="ECO:0000256" key="5">
    <source>
        <dbReference type="ARBA" id="ARBA00023315"/>
    </source>
</evidence>
<accession>A0ABP0FPS1</accession>
<dbReference type="InterPro" id="IPR040234">
    <property type="entry name" value="QC/QCL"/>
</dbReference>
<evidence type="ECO:0000256" key="2">
    <source>
        <dbReference type="ARBA" id="ARBA00006014"/>
    </source>
</evidence>
<keyword evidence="6" id="KW-0812">Transmembrane</keyword>
<dbReference type="PANTHER" id="PTHR12283">
    <property type="entry name" value="GLUTAMINYL-PEPTIDE CYCLOTRANSFERASE"/>
    <property type="match status" value="1"/>
</dbReference>
<dbReference type="EMBL" id="CAWYQH010000068">
    <property type="protein sequence ID" value="CAK8680437.1"/>
    <property type="molecule type" value="Genomic_DNA"/>
</dbReference>
<dbReference type="PANTHER" id="PTHR12283:SF6">
    <property type="entry name" value="GLUTAMINYL-PEPTIDE CYCLOTRANSFERASE-RELATED"/>
    <property type="match status" value="1"/>
</dbReference>
<sequence length="415" mass="47513">MLSIMSRYRKGRCLLAQEGSNKVEPSPTQKRFSISIYLATGLIATALMFIFFFNKSETTALFVDDIDIRTKRDSNEFSKKVDDDWYSKRSLHSVRRTLNSAKSKSLLKKINIEHLKEEYLWPILRVRTPGSDAIVQVALHIVYSLRKLGGWSLEFDIFEDKPPAPYPMTRFINIIANTNPHAARKLVLACHYDSKIFPRGEFVGATDSAVPCSMMLEMANVLNELLLQHTQRQKSGDANTLDVGLELIFFDGEEAFKHWTETDSLYGSRHLASLWKNETWHGRTRLDSIDLLVLLDLIGHSTAGFANFLSTQSRWFAHCRSIEQRLRDAGWIGTTNDASGRPMEIFPERHRYQNSAVEDDHIPFLRQGVPIMHLISVPFPNVWHKLSDDARAVDDERTLVITRILTIFVAEYLGL</sequence>
<organism evidence="8 9">
    <name type="scientific">Clavelina lepadiformis</name>
    <name type="common">Light-bulb sea squirt</name>
    <name type="synonym">Ascidia lepadiformis</name>
    <dbReference type="NCBI Taxonomy" id="159417"/>
    <lineage>
        <taxon>Eukaryota</taxon>
        <taxon>Metazoa</taxon>
        <taxon>Chordata</taxon>
        <taxon>Tunicata</taxon>
        <taxon>Ascidiacea</taxon>
        <taxon>Aplousobranchia</taxon>
        <taxon>Clavelinidae</taxon>
        <taxon>Clavelina</taxon>
    </lineage>
</organism>
<keyword evidence="4" id="KW-0808">Transferase</keyword>
<comment type="caution">
    <text evidence="8">The sequence shown here is derived from an EMBL/GenBank/DDBJ whole genome shotgun (WGS) entry which is preliminary data.</text>
</comment>
<dbReference type="Proteomes" id="UP001642483">
    <property type="component" value="Unassembled WGS sequence"/>
</dbReference>
<reference evidence="8 9" key="1">
    <citation type="submission" date="2024-02" db="EMBL/GenBank/DDBJ databases">
        <authorList>
            <person name="Daric V."/>
            <person name="Darras S."/>
        </authorList>
    </citation>
    <scope>NUCLEOTIDE SEQUENCE [LARGE SCALE GENOMIC DNA]</scope>
</reference>
<keyword evidence="6" id="KW-0472">Membrane</keyword>
<comment type="similarity">
    <text evidence="2">Belongs to the glutaminyl-peptide cyclotransferase family.</text>
</comment>
<dbReference type="InterPro" id="IPR007484">
    <property type="entry name" value="Peptidase_M28"/>
</dbReference>
<evidence type="ECO:0000313" key="9">
    <source>
        <dbReference type="Proteomes" id="UP001642483"/>
    </source>
</evidence>
<feature type="domain" description="Peptidase M28" evidence="7">
    <location>
        <begin position="173"/>
        <end position="404"/>
    </location>
</feature>
<keyword evidence="5" id="KW-0012">Acyltransferase</keyword>
<dbReference type="EC" id="2.3.2.5" evidence="3"/>
<evidence type="ECO:0000313" key="8">
    <source>
        <dbReference type="EMBL" id="CAK8680437.1"/>
    </source>
</evidence>
<comment type="catalytic activity">
    <reaction evidence="1">
        <text>N-terminal L-glutaminyl-[peptide] = N-terminal 5-oxo-L-prolyl-[peptide] + NH4(+)</text>
        <dbReference type="Rhea" id="RHEA:23652"/>
        <dbReference type="Rhea" id="RHEA-COMP:11736"/>
        <dbReference type="Rhea" id="RHEA-COMP:11846"/>
        <dbReference type="ChEBI" id="CHEBI:28938"/>
        <dbReference type="ChEBI" id="CHEBI:64722"/>
        <dbReference type="ChEBI" id="CHEBI:87215"/>
        <dbReference type="EC" id="2.3.2.5"/>
    </reaction>
</comment>
<gene>
    <name evidence="8" type="ORF">CVLEPA_LOCUS10688</name>
</gene>
<evidence type="ECO:0000256" key="4">
    <source>
        <dbReference type="ARBA" id="ARBA00022679"/>
    </source>
</evidence>
<dbReference type="Pfam" id="PF04389">
    <property type="entry name" value="Peptidase_M28"/>
    <property type="match status" value="1"/>
</dbReference>
<protein>
    <recommendedName>
        <fullName evidence="3">glutaminyl-peptide cyclotransferase</fullName>
        <ecNumber evidence="3">2.3.2.5</ecNumber>
    </recommendedName>
</protein>
<dbReference type="Gene3D" id="3.40.630.10">
    <property type="entry name" value="Zn peptidases"/>
    <property type="match status" value="1"/>
</dbReference>
<evidence type="ECO:0000256" key="3">
    <source>
        <dbReference type="ARBA" id="ARBA00012012"/>
    </source>
</evidence>
<feature type="transmembrane region" description="Helical" evidence="6">
    <location>
        <begin position="34"/>
        <end position="53"/>
    </location>
</feature>
<keyword evidence="9" id="KW-1185">Reference proteome</keyword>
<name>A0ABP0FPS1_CLALP</name>
<keyword evidence="6" id="KW-1133">Transmembrane helix</keyword>
<evidence type="ECO:0000256" key="1">
    <source>
        <dbReference type="ARBA" id="ARBA00000001"/>
    </source>
</evidence>